<dbReference type="InterPro" id="IPR011709">
    <property type="entry name" value="DEAD-box_helicase_OB_fold"/>
</dbReference>
<keyword evidence="2" id="KW-0378">Hydrolase</keyword>
<sequence length="407" mass="45138">MKFCRYFRKIVLATNIAESSITIDDVVYVIDCGKAKETSYDALNKLACLLPSWISKASAHQRRGRAGRVQPGECYRLYPKVLHDAMPQYQLPEILRTPLQELCLNIKSLQLGAIAAFLAKALQPPDPLSVKNAIEILKTIGALDDTEELTALGRHLCKLPLDPNIGKMLLMGSIFQCLDPALTIAAALAHRDPFVLPINRKEEADAVKRSFAGDSCSDHIALLKAFEAWKGAKRSGRERAFCWENFLSPITLQMMDDMRNQFLDLLSDIGFVNKSKGAKAYNHYGDDMEMICAVLCAGLYPNVIQCKRRGKRTAFYSKDVGKVDIHPSSVNAGVHLFPLPYMIYSDKVKTSSIYIRDSTNISDYALLLFGGSLMPSKSGEGIEMLGGYLHFSAPVSTLHLIQVRKAS</sequence>
<feature type="domain" description="Helicase C-terminal" evidence="6">
    <location>
        <begin position="1"/>
        <end position="110"/>
    </location>
</feature>
<dbReference type="InterPro" id="IPR048333">
    <property type="entry name" value="HA2_WH"/>
</dbReference>
<dbReference type="Pfam" id="PF00271">
    <property type="entry name" value="Helicase_C"/>
    <property type="match status" value="1"/>
</dbReference>
<dbReference type="Gene3D" id="3.40.50.300">
    <property type="entry name" value="P-loop containing nucleotide triphosphate hydrolases"/>
    <property type="match status" value="1"/>
</dbReference>
<protein>
    <recommendedName>
        <fullName evidence="6">Helicase C-terminal domain-containing protein</fullName>
    </recommendedName>
</protein>
<dbReference type="Proteomes" id="UP000287651">
    <property type="component" value="Unassembled WGS sequence"/>
</dbReference>
<evidence type="ECO:0000256" key="4">
    <source>
        <dbReference type="ARBA" id="ARBA00022840"/>
    </source>
</evidence>
<dbReference type="InterPro" id="IPR001650">
    <property type="entry name" value="Helicase_C-like"/>
</dbReference>
<evidence type="ECO:0000256" key="1">
    <source>
        <dbReference type="ARBA" id="ARBA00022741"/>
    </source>
</evidence>
<comment type="caution">
    <text evidence="7">The sequence shown here is derived from an EMBL/GenBank/DDBJ whole genome shotgun (WGS) entry which is preliminary data.</text>
</comment>
<dbReference type="PROSITE" id="PS51194">
    <property type="entry name" value="HELICASE_CTER"/>
    <property type="match status" value="1"/>
</dbReference>
<dbReference type="CDD" id="cd18791">
    <property type="entry name" value="SF2_C_RHA"/>
    <property type="match status" value="1"/>
</dbReference>
<evidence type="ECO:0000313" key="7">
    <source>
        <dbReference type="EMBL" id="RRT76031.1"/>
    </source>
</evidence>
<dbReference type="InterPro" id="IPR027417">
    <property type="entry name" value="P-loop_NTPase"/>
</dbReference>
<organism evidence="7 8">
    <name type="scientific">Ensete ventricosum</name>
    <name type="common">Abyssinian banana</name>
    <name type="synonym">Musa ensete</name>
    <dbReference type="NCBI Taxonomy" id="4639"/>
    <lineage>
        <taxon>Eukaryota</taxon>
        <taxon>Viridiplantae</taxon>
        <taxon>Streptophyta</taxon>
        <taxon>Embryophyta</taxon>
        <taxon>Tracheophyta</taxon>
        <taxon>Spermatophyta</taxon>
        <taxon>Magnoliopsida</taxon>
        <taxon>Liliopsida</taxon>
        <taxon>Zingiberales</taxon>
        <taxon>Musaceae</taxon>
        <taxon>Ensete</taxon>
    </lineage>
</organism>
<dbReference type="FunFam" id="1.20.120.1080:FF:000002">
    <property type="entry name" value="Putative ATP-dependent RNA helicase DHX36"/>
    <property type="match status" value="1"/>
</dbReference>
<dbReference type="GO" id="GO:0003723">
    <property type="term" value="F:RNA binding"/>
    <property type="evidence" value="ECO:0007669"/>
    <property type="project" value="TreeGrafter"/>
</dbReference>
<keyword evidence="1" id="KW-0547">Nucleotide-binding</keyword>
<gene>
    <name evidence="7" type="ORF">B296_00029348</name>
</gene>
<dbReference type="AlphaFoldDB" id="A0A427AIN8"/>
<dbReference type="GO" id="GO:0005524">
    <property type="term" value="F:ATP binding"/>
    <property type="evidence" value="ECO:0007669"/>
    <property type="project" value="UniProtKB-KW"/>
</dbReference>
<name>A0A427AIN8_ENSVE</name>
<keyword evidence="4" id="KW-0067">ATP-binding</keyword>
<evidence type="ECO:0000256" key="2">
    <source>
        <dbReference type="ARBA" id="ARBA00022801"/>
    </source>
</evidence>
<dbReference type="PANTHER" id="PTHR18934">
    <property type="entry name" value="ATP-DEPENDENT RNA HELICASE"/>
    <property type="match status" value="1"/>
</dbReference>
<evidence type="ECO:0000259" key="6">
    <source>
        <dbReference type="PROSITE" id="PS51194"/>
    </source>
</evidence>
<dbReference type="GO" id="GO:0004386">
    <property type="term" value="F:helicase activity"/>
    <property type="evidence" value="ECO:0007669"/>
    <property type="project" value="UniProtKB-KW"/>
</dbReference>
<dbReference type="GO" id="GO:0005634">
    <property type="term" value="C:nucleus"/>
    <property type="evidence" value="ECO:0007669"/>
    <property type="project" value="TreeGrafter"/>
</dbReference>
<evidence type="ECO:0000256" key="3">
    <source>
        <dbReference type="ARBA" id="ARBA00022806"/>
    </source>
</evidence>
<dbReference type="InterPro" id="IPR007502">
    <property type="entry name" value="Helicase-assoc_dom"/>
</dbReference>
<dbReference type="SMART" id="SM00847">
    <property type="entry name" value="HA2"/>
    <property type="match status" value="1"/>
</dbReference>
<evidence type="ECO:0000256" key="5">
    <source>
        <dbReference type="ARBA" id="ARBA00060772"/>
    </source>
</evidence>
<keyword evidence="3" id="KW-0347">Helicase</keyword>
<proteinExistence type="inferred from homology"/>
<dbReference type="EMBL" id="AMZH03002309">
    <property type="protein sequence ID" value="RRT76031.1"/>
    <property type="molecule type" value="Genomic_DNA"/>
</dbReference>
<dbReference type="GO" id="GO:0016787">
    <property type="term" value="F:hydrolase activity"/>
    <property type="evidence" value="ECO:0007669"/>
    <property type="project" value="UniProtKB-KW"/>
</dbReference>
<dbReference type="Pfam" id="PF07717">
    <property type="entry name" value="OB_NTP_bind"/>
    <property type="match status" value="1"/>
</dbReference>
<dbReference type="Pfam" id="PF21010">
    <property type="entry name" value="HA2_C"/>
    <property type="match status" value="1"/>
</dbReference>
<reference evidence="7 8" key="1">
    <citation type="journal article" date="2014" name="Agronomy (Basel)">
        <title>A Draft Genome Sequence for Ensete ventricosum, the Drought-Tolerant Tree Against Hunger.</title>
        <authorList>
            <person name="Harrison J."/>
            <person name="Moore K.A."/>
            <person name="Paszkiewicz K."/>
            <person name="Jones T."/>
            <person name="Grant M."/>
            <person name="Ambacheew D."/>
            <person name="Muzemil S."/>
            <person name="Studholme D.J."/>
        </authorList>
    </citation>
    <scope>NUCLEOTIDE SEQUENCE [LARGE SCALE GENOMIC DNA]</scope>
</reference>
<comment type="similarity">
    <text evidence="5">Belongs to the DExH box helicase family.</text>
</comment>
<dbReference type="Gene3D" id="1.20.120.1080">
    <property type="match status" value="1"/>
</dbReference>
<dbReference type="PANTHER" id="PTHR18934:SF237">
    <property type="entry name" value="ATP-DEPENDENT DNA_RNA HELICASE DHX36"/>
    <property type="match status" value="1"/>
</dbReference>
<dbReference type="SUPFAM" id="SSF52540">
    <property type="entry name" value="P-loop containing nucleoside triphosphate hydrolases"/>
    <property type="match status" value="1"/>
</dbReference>
<accession>A0A427AIN8</accession>
<dbReference type="Pfam" id="PF04408">
    <property type="entry name" value="WHD_HA2"/>
    <property type="match status" value="1"/>
</dbReference>
<evidence type="ECO:0000313" key="8">
    <source>
        <dbReference type="Proteomes" id="UP000287651"/>
    </source>
</evidence>